<feature type="domain" description="FERM" evidence="1">
    <location>
        <begin position="659"/>
        <end position="951"/>
    </location>
</feature>
<proteinExistence type="predicted"/>
<comment type="caution">
    <text evidence="2">The sequence shown here is derived from an EMBL/GenBank/DDBJ whole genome shotgun (WGS) entry which is preliminary data.</text>
</comment>
<dbReference type="InterPro" id="IPR019749">
    <property type="entry name" value="Band_41_domain"/>
</dbReference>
<feature type="domain" description="FERM" evidence="1">
    <location>
        <begin position="1064"/>
        <end position="1353"/>
    </location>
</feature>
<dbReference type="PROSITE" id="PS50057">
    <property type="entry name" value="FERM_3"/>
    <property type="match status" value="4"/>
</dbReference>
<name>A0A1J4KGQ0_9EUKA</name>
<feature type="domain" description="FERM" evidence="1">
    <location>
        <begin position="1447"/>
        <end position="1744"/>
    </location>
</feature>
<dbReference type="SMART" id="SM00295">
    <property type="entry name" value="B41"/>
    <property type="match status" value="1"/>
</dbReference>
<organism evidence="2 3">
    <name type="scientific">Tritrichomonas foetus</name>
    <dbReference type="NCBI Taxonomy" id="1144522"/>
    <lineage>
        <taxon>Eukaryota</taxon>
        <taxon>Metamonada</taxon>
        <taxon>Parabasalia</taxon>
        <taxon>Tritrichomonadida</taxon>
        <taxon>Tritrichomonadidae</taxon>
        <taxon>Tritrichomonas</taxon>
    </lineage>
</organism>
<evidence type="ECO:0000313" key="2">
    <source>
        <dbReference type="EMBL" id="OHT10545.1"/>
    </source>
</evidence>
<dbReference type="VEuPathDB" id="TrichDB:TRFO_20137"/>
<dbReference type="Gene3D" id="3.10.20.90">
    <property type="entry name" value="Phosphatidylinositol 3-kinase Catalytic Subunit, Chain A, domain 1"/>
    <property type="match status" value="1"/>
</dbReference>
<gene>
    <name evidence="2" type="ORF">TRFO_20137</name>
</gene>
<dbReference type="InterPro" id="IPR019748">
    <property type="entry name" value="FERM_central"/>
</dbReference>
<dbReference type="GeneID" id="94835924"/>
<accession>A0A1J4KGQ0</accession>
<dbReference type="SUPFAM" id="SSF47031">
    <property type="entry name" value="Second domain of FERM"/>
    <property type="match status" value="3"/>
</dbReference>
<dbReference type="RefSeq" id="XP_068363681.1">
    <property type="nucleotide sequence ID" value="XM_068501220.1"/>
</dbReference>
<reference evidence="2" key="1">
    <citation type="submission" date="2016-10" db="EMBL/GenBank/DDBJ databases">
        <authorList>
            <person name="Benchimol M."/>
            <person name="Almeida L.G."/>
            <person name="Vasconcelos A.T."/>
            <person name="Perreira-Neves A."/>
            <person name="Rosa I.A."/>
            <person name="Tasca T."/>
            <person name="Bogo M.R."/>
            <person name="de Souza W."/>
        </authorList>
    </citation>
    <scope>NUCLEOTIDE SEQUENCE [LARGE SCALE GENOMIC DNA]</scope>
    <source>
        <strain evidence="2">K</strain>
    </source>
</reference>
<dbReference type="Proteomes" id="UP000179807">
    <property type="component" value="Unassembled WGS sequence"/>
</dbReference>
<keyword evidence="3" id="KW-1185">Reference proteome</keyword>
<dbReference type="OrthoDB" id="10262320at2759"/>
<dbReference type="PANTHER" id="PTHR13283:SF10">
    <property type="entry name" value="FERM DOMAIN-CONTAINING PROTEIN 8"/>
    <property type="match status" value="1"/>
</dbReference>
<dbReference type="Pfam" id="PF00373">
    <property type="entry name" value="FERM_M"/>
    <property type="match status" value="1"/>
</dbReference>
<feature type="domain" description="FERM" evidence="1">
    <location>
        <begin position="1847"/>
        <end position="2149"/>
    </location>
</feature>
<evidence type="ECO:0000259" key="1">
    <source>
        <dbReference type="PROSITE" id="PS50057"/>
    </source>
</evidence>
<dbReference type="InterPro" id="IPR000299">
    <property type="entry name" value="FERM_domain"/>
</dbReference>
<evidence type="ECO:0000313" key="3">
    <source>
        <dbReference type="Proteomes" id="UP000179807"/>
    </source>
</evidence>
<dbReference type="EMBL" id="MLAK01000608">
    <property type="protein sequence ID" value="OHT10545.1"/>
    <property type="molecule type" value="Genomic_DNA"/>
</dbReference>
<protein>
    <recommendedName>
        <fullName evidence="1">FERM domain-containing protein</fullName>
    </recommendedName>
</protein>
<dbReference type="GO" id="GO:0005886">
    <property type="term" value="C:plasma membrane"/>
    <property type="evidence" value="ECO:0007669"/>
    <property type="project" value="TreeGrafter"/>
</dbReference>
<dbReference type="InterPro" id="IPR035963">
    <property type="entry name" value="FERM_2"/>
</dbReference>
<dbReference type="PANTHER" id="PTHR13283">
    <property type="entry name" value="KREV INTERACTION TRAPPED 1-RELATED"/>
    <property type="match status" value="1"/>
</dbReference>
<dbReference type="InterPro" id="IPR051594">
    <property type="entry name" value="KRIT1/FRMD8"/>
</dbReference>
<sequence length="3307" mass="377595">MAEQVSLYTSHQMNDPSPQVFQYYIDWTGNDVAQAAANYLGLQYDPTYGLLLVSPYGSQWIDLSSTLRAQNVTNGYQIVYISLQYAQQGFNQSTYPQQQSNTNGNNENSSIQQIQQIQIEDVDIAEIPTIEVGNSTLNESDSDDVDDIIIDQSITDFSTNAFGGVRASDLSLLTGESDSVSSKSVKIFTAYEFSEENPVEVSYKLSYKFDDLLSTAFHHLSHNREGRYCLLLQYSKEDCRWLKEGEYLEDFNPFDGMTMYVFKRDRPIKVNIEHHPSKTLLLDIQKPVKELVEDVAKKNGLETFLGFTLWSWDSKHKSFPMLPNLSIPQQTRSIKSVVFKRKYFIFSREDLSTLETTISAFQDAVVEFHQSKHAYINDDTALNFLALCFLAESDKPEISNISEHLLGYLPPTFTHGKQILPKLKPFIQKFEKVDRFNACRKVLRFLRRTPGFATTVYDNVKIEVKTNKKKTVVDMSIHISPLTIRIINPKSNVLEDRISISKIISLNLLGDNLEIQFSIVSADGRTGKYNFRCPQVEEMKSLIETYSQISKMIIYFRAQANASIAGFDLSAIDDKNRITLFTTTDLTDAKPRKYAYDSKFTGAALIKCAEQNLEIPADKNHVALVKLMKNSYRWIEPETILSFANVQDGMTVYILNNNRPIKIKHTDGHTKTLLLDITQTIESLTPLIFQKEALPNIVGYTFYTLEDPNNPRPLDTRYSIPEQTWKFDELLFKRRFYVLSGEVLQTPQAAFATVADCNTLLLDPTSPLKVSEDEIIQLGIMFLYSRASSPEEIKVNKKINYEELIPSYIKTDKKFDAKFQKALASFPPQDKLQAAKNYLGFIRQLRGFGEEKFTVIYTDMSFGSHCKPIINTSLSIGPLKIIITPPNAKQQLHSIPYRFIISFQSMAHRLSMKFVDNGKIMTAEFKIREIDTALMLINYNIKIIRDLMLAKQRKKQKDEEDTAKRLNGGYIDENGVLRTRMLDFLISAKLDRRENLPKMWIEVNKTGKEVADLIVPILRLNNKIEYAILLWMLRKYYKWVGNEETLASKNPYRRTIMFILEAYPKVKVIFTMGATKTIIIHIIKTIAEIVPVIAQKLGLKHAIGFTLYLPIEGKESKPLNLTLSLPEQTNYYDVLEFRRRFYVISKYDMDDPQSLYMTFCDVRALILSGKVDMVLEKAIELMYYALHVDAPTKITKDTLPISDKEIPPYIPQGMKPSSSKSKKILLDMLSKIKIDSRDFAMIKYIQIARALPTFGTEAFLVVLVEEKKGHQVRTNVHLYVGPYRVFIKDENKKRELVEVPYKRFISLETVENELSMKYCGDDFKARYVDIESEAAEEIASLILSHLNIHKQILMKRVEDNDQSGVDRLELLTIFCSDIEHAKRCVYDMKDKGRQIIDKAIKYLNLNPRGQYSCLLRRCDDEFTWVHDDEVIGIYNPFDGLTVHIYMTYMPVELSTNTFKRTMLLNIERPIHQLIDEIAFKMYVDFPLGYTLYRYEGNEKIALDLYETIPEQVIEFSKLFFQRRFLLTTHEDVLSPWISPLIYPDVVRNILSGIPVVEDKDFKIAKELVIYQIIASSASGEEAVRTFGSKNVMEYLPKDMKVPKNFRESILSNLRNNMTLKKQLAISKLIITARALNHFGCMIFPSQLDDKSKPSNKKEPQRKNCMISIGPFGVHLYAQGNNNLIIDFAKIDYSNVVSFTIIKDRIILRVSEDGGIPHIITVISKYSVQIHKLLRQYKNILIPMMDERKEIQGLAHSVEIKSLLEKSKVKSIQVYPERQLDHPNPHIFQFGKNMKSDELAALGLYYIVYPNKSSHTILATNRRKPDEKDVSYTWLKPNEDLFTANPVDNSYMFIIESTPLAQIITPDNFVYEKRYLIEEIIISICKSFTIDFKLGTHLGYTLYEMMNGKQRPLDFLFPVPLVSPNYVELLLKRRFYLFSLEILNDPLSLESGYEDVKAMVLSGTLIMSVETSLDLTMYSLYAESNTQQEVLVKANEINEEDLKYIIPRNISVSPAILRKFKAVATSTVPVDNKQAKIRYIILANSINGYGAENYPCLFTDRVDVTKKARRPANIILTPYRITVEDERTRKFFTVISWHTINVYDRINNTVELTYNNEDGVFCHIELESVPYSREIFSFINDMLELLRRPEFAEFPDFMGGSKNKLGANDFSGYGYNDNDNHSSMYDDISNIDARGLDLVFGDGDTDKDGYDFDDGTNDRFKYADGNDYCWRASDDGLLMNRAGNLLDNMFDDLNLIRNNLGEMDPNDLYRQLNFMNDELRRFANELEGEDRDRFLSLSSGLDGLRETAQQIARSDMEISSFIPQLQSMIDKYMCALSPAQQFFTQKLKALQLKSGDDPDLGTPRTLRLPHDDGNLAMMLLNLSDIQEQIASCLHKNYGNITPIIDPASLIRQLQGASTTLTTFAANLVNQNGDPEMIRRHLIPQLNDVGKIREIISALVDKGRKMNIKLPGLDDLCSQLGTSLQGILSSSSLTRVNPGQRKYFSMYPGQIKPLENVLPEFKSLLKSVDTLMAHPSIKANPPLQHSIFAKCKHISQDIESLLAAIKVLKINANDDLARSEALAALLDAKASFEFLSAALQPLGNVPQIASFLKKLTDGYPKVISALNQLSPVNITPVNCQFVLDDVNMLLNRYASLSPEVVERLTDQERNSTAKTISFLKDFVQQFDRIVPALDKSPTSGEVVFLAQKSLLRLYDMLPDIQGFATALHRITIDQTYPVLYERLITNVRSTLNEPDSTEDISKLPHLINFQQLQVDTGNVMNLIRQICIHPRILTDPDLKERIETLFKQLKDNYLQQVLTRVQIRERPFSDDSIVLAHDIVARLRMLIDKMQPTARKVSDITSNLQLEQLLNALMLQSDKTLELLKKAKMEPFHLPPKVQDVQKLAEATYKMNQVIVALSKLNSVTKDGAVLEAFTNAYESLNSSYENLKALEKNPTNDFYRIAGKLQKSLIKLTPFISPIPEFNKNAQHRKVMSDLYDAITNALKSTPPTLEIVKSTVKGLQPCLLDFTNLLNAFLKAQNVKSNKEATNLFNGWLVDINEANTIISECINSKDFDISMANAIKVALLNLMKKLSSMPLNVRDVLTKEQKIELATKLGNLAKLAILTVNCIRQLPGNKRIYSNPHHFKKIEADDEFIESIQAIGNQCGSLQEFFKDLIEAKTLGDRPYAFALIQELQNQLSWVSLNDFKPNIPESKQLTIMQQLKERIPFVVTSTELIAPIIGDPNIVKNIKLFGDNLTIMTRLLSSPHLTAETAEKFKALVTPQMNKLLLEIDPVIKKDSVKSIRLLLD</sequence>